<protein>
    <submittedName>
        <fullName evidence="1">Uncharacterized protein</fullName>
    </submittedName>
</protein>
<dbReference type="AlphaFoldDB" id="A0A0E9UTD6"/>
<evidence type="ECO:0000313" key="1">
    <source>
        <dbReference type="EMBL" id="JAH69082.1"/>
    </source>
</evidence>
<reference evidence="1" key="1">
    <citation type="submission" date="2014-11" db="EMBL/GenBank/DDBJ databases">
        <authorList>
            <person name="Amaro Gonzalez C."/>
        </authorList>
    </citation>
    <scope>NUCLEOTIDE SEQUENCE</scope>
</reference>
<name>A0A0E9UTD6_ANGAN</name>
<organism evidence="1">
    <name type="scientific">Anguilla anguilla</name>
    <name type="common">European freshwater eel</name>
    <name type="synonym">Muraena anguilla</name>
    <dbReference type="NCBI Taxonomy" id="7936"/>
    <lineage>
        <taxon>Eukaryota</taxon>
        <taxon>Metazoa</taxon>
        <taxon>Chordata</taxon>
        <taxon>Craniata</taxon>
        <taxon>Vertebrata</taxon>
        <taxon>Euteleostomi</taxon>
        <taxon>Actinopterygii</taxon>
        <taxon>Neopterygii</taxon>
        <taxon>Teleostei</taxon>
        <taxon>Anguilliformes</taxon>
        <taxon>Anguillidae</taxon>
        <taxon>Anguilla</taxon>
    </lineage>
</organism>
<proteinExistence type="predicted"/>
<accession>A0A0E9UTD6</accession>
<sequence>MGYSVSSTVLLSRLCVQCSKRVLNDLNNICSGIRTALRQPDPY</sequence>
<reference evidence="1" key="2">
    <citation type="journal article" date="2015" name="Fish Shellfish Immunol.">
        <title>Early steps in the European eel (Anguilla anguilla)-Vibrio vulnificus interaction in the gills: Role of the RtxA13 toxin.</title>
        <authorList>
            <person name="Callol A."/>
            <person name="Pajuelo D."/>
            <person name="Ebbesson L."/>
            <person name="Teles M."/>
            <person name="MacKenzie S."/>
            <person name="Amaro C."/>
        </authorList>
    </citation>
    <scope>NUCLEOTIDE SEQUENCE</scope>
</reference>
<dbReference type="EMBL" id="GBXM01059471">
    <property type="protein sequence ID" value="JAH49106.1"/>
    <property type="molecule type" value="Transcribed_RNA"/>
</dbReference>
<dbReference type="EMBL" id="GBXM01039495">
    <property type="protein sequence ID" value="JAH69082.1"/>
    <property type="molecule type" value="Transcribed_RNA"/>
</dbReference>